<evidence type="ECO:0000313" key="16">
    <source>
        <dbReference type="EMBL" id="ETF01211.1"/>
    </source>
</evidence>
<dbReference type="PROSITE" id="PS51163">
    <property type="entry name" value="YRDC"/>
    <property type="match status" value="1"/>
</dbReference>
<evidence type="ECO:0000313" key="17">
    <source>
        <dbReference type="Proteomes" id="UP000018733"/>
    </source>
</evidence>
<dbReference type="SUPFAM" id="SSF55821">
    <property type="entry name" value="YrdC/RibB"/>
    <property type="match status" value="1"/>
</dbReference>
<evidence type="ECO:0000256" key="2">
    <source>
        <dbReference type="ARBA" id="ARBA00007663"/>
    </source>
</evidence>
<keyword evidence="5 13" id="KW-0963">Cytoplasm</keyword>
<sequence length="336" mass="36330">MTATTTAIEHAARILNEGGLVALPTETVYGLGADAESAQAVAKIYAAKQRPANHPLIVHVAPEADLSYWTRDIPQEARKLIEAFWPGPLTLILPKNPAIDDAVTGGQDSIGLRCPSHPVAMALIRAFARLRESGQAGIAAPSANRFGHVSPTRAQHVRDEFPQECANGMPVLEGGDTEIGIESTIVDVSRIAQGVPVVLLRPGHISATQLEQVLGYPPARPDGAVPRASGTLKAHYAPQTRLSLFDASDLKGLLASRPQQERWAVYAFEAQPNGLPAQIQWHQVPSDPVRYAHDLYALLRDADQQHFDHLLIQRLPGDVAWDAISDRLQRAAAAFE</sequence>
<feature type="binding site" evidence="14">
    <location>
        <position position="236"/>
    </location>
    <ligand>
        <name>ATP</name>
        <dbReference type="ChEBI" id="CHEBI:30616"/>
    </ligand>
</feature>
<dbReference type="InterPro" id="IPR005145">
    <property type="entry name" value="Sua5_C"/>
</dbReference>
<evidence type="ECO:0000256" key="1">
    <source>
        <dbReference type="ARBA" id="ARBA00004496"/>
    </source>
</evidence>
<dbReference type="GO" id="GO:0003725">
    <property type="term" value="F:double-stranded RNA binding"/>
    <property type="evidence" value="ECO:0007669"/>
    <property type="project" value="UniProtKB-UniRule"/>
</dbReference>
<dbReference type="GO" id="GO:0000049">
    <property type="term" value="F:tRNA binding"/>
    <property type="evidence" value="ECO:0007669"/>
    <property type="project" value="TreeGrafter"/>
</dbReference>
<keyword evidence="6 13" id="KW-0808">Transferase</keyword>
<feature type="binding site" evidence="14">
    <location>
        <position position="113"/>
    </location>
    <ligand>
        <name>L-threonine</name>
        <dbReference type="ChEBI" id="CHEBI:57926"/>
    </ligand>
</feature>
<dbReference type="GO" id="GO:0005737">
    <property type="term" value="C:cytoplasm"/>
    <property type="evidence" value="ECO:0007669"/>
    <property type="project" value="UniProtKB-SubCell"/>
</dbReference>
<feature type="binding site" evidence="14">
    <location>
        <position position="150"/>
    </location>
    <ligand>
        <name>ATP</name>
        <dbReference type="ChEBI" id="CHEBI:30616"/>
    </ligand>
</feature>
<keyword evidence="7 13" id="KW-0819">tRNA processing</keyword>
<proteinExistence type="inferred from homology"/>
<gene>
    <name evidence="16" type="ORF">W822_18290</name>
</gene>
<organism evidence="16 17">
    <name type="scientific">Advenella kashmirensis W13003</name>
    <dbReference type="NCBI Taxonomy" id="1424334"/>
    <lineage>
        <taxon>Bacteria</taxon>
        <taxon>Pseudomonadati</taxon>
        <taxon>Pseudomonadota</taxon>
        <taxon>Betaproteobacteria</taxon>
        <taxon>Burkholderiales</taxon>
        <taxon>Alcaligenaceae</taxon>
    </lineage>
</organism>
<feature type="binding site" evidence="14">
    <location>
        <position position="27"/>
    </location>
    <ligand>
        <name>L-threonine</name>
        <dbReference type="ChEBI" id="CHEBI:57926"/>
    </ligand>
</feature>
<evidence type="ECO:0000256" key="8">
    <source>
        <dbReference type="ARBA" id="ARBA00022695"/>
    </source>
</evidence>
<protein>
    <recommendedName>
        <fullName evidence="4 13">Threonylcarbamoyl-AMP synthase</fullName>
        <shortName evidence="13">TC-AMP synthase</shortName>
        <ecNumber evidence="3 13">2.7.7.87</ecNumber>
    </recommendedName>
    <alternativeName>
        <fullName evidence="11 13">L-threonylcarbamoyladenylate synthase</fullName>
    </alternativeName>
</protein>
<keyword evidence="8 13" id="KW-0548">Nucleotidyltransferase</keyword>
<dbReference type="Pfam" id="PF01300">
    <property type="entry name" value="Sua5_yciO_yrdC"/>
    <property type="match status" value="1"/>
</dbReference>
<dbReference type="InterPro" id="IPR010923">
    <property type="entry name" value="T(6)A37_SUA5"/>
</dbReference>
<dbReference type="Gene3D" id="3.90.870.10">
    <property type="entry name" value="DHBP synthase"/>
    <property type="match status" value="1"/>
</dbReference>
<dbReference type="PIRSF" id="PIRSF004930">
    <property type="entry name" value="Tln_factor_SUA5"/>
    <property type="match status" value="1"/>
</dbReference>
<dbReference type="EC" id="2.7.7.87" evidence="3 13"/>
<evidence type="ECO:0000256" key="4">
    <source>
        <dbReference type="ARBA" id="ARBA00015492"/>
    </source>
</evidence>
<dbReference type="GO" id="GO:0006450">
    <property type="term" value="P:regulation of translational fidelity"/>
    <property type="evidence" value="ECO:0007669"/>
    <property type="project" value="TreeGrafter"/>
</dbReference>
<keyword evidence="17" id="KW-1185">Reference proteome</keyword>
<dbReference type="NCBIfam" id="TIGR00057">
    <property type="entry name" value="L-threonylcarbamoyladenylate synthase"/>
    <property type="match status" value="1"/>
</dbReference>
<dbReference type="PATRIC" id="fig|1424334.3.peg.3672"/>
<dbReference type="InterPro" id="IPR006070">
    <property type="entry name" value="Sua5-like_dom"/>
</dbReference>
<evidence type="ECO:0000256" key="5">
    <source>
        <dbReference type="ARBA" id="ARBA00022490"/>
    </source>
</evidence>
<evidence type="ECO:0000256" key="12">
    <source>
        <dbReference type="ARBA" id="ARBA00048366"/>
    </source>
</evidence>
<feature type="binding site" evidence="14">
    <location>
        <position position="50"/>
    </location>
    <ligand>
        <name>ATP</name>
        <dbReference type="ChEBI" id="CHEBI:30616"/>
    </ligand>
</feature>
<dbReference type="OrthoDB" id="9814580at2"/>
<evidence type="ECO:0000256" key="14">
    <source>
        <dbReference type="PIRSR" id="PIRSR004930-1"/>
    </source>
</evidence>
<evidence type="ECO:0000256" key="3">
    <source>
        <dbReference type="ARBA" id="ARBA00012584"/>
    </source>
</evidence>
<feature type="domain" description="YrdC-like" evidence="15">
    <location>
        <begin position="5"/>
        <end position="205"/>
    </location>
</feature>
<comment type="subcellular location">
    <subcellularLocation>
        <location evidence="1 13">Cytoplasm</location>
    </subcellularLocation>
</comment>
<comment type="catalytic activity">
    <reaction evidence="12 13">
        <text>L-threonine + hydrogencarbonate + ATP = L-threonylcarbamoyladenylate + diphosphate + H2O</text>
        <dbReference type="Rhea" id="RHEA:36407"/>
        <dbReference type="ChEBI" id="CHEBI:15377"/>
        <dbReference type="ChEBI" id="CHEBI:17544"/>
        <dbReference type="ChEBI" id="CHEBI:30616"/>
        <dbReference type="ChEBI" id="CHEBI:33019"/>
        <dbReference type="ChEBI" id="CHEBI:57926"/>
        <dbReference type="ChEBI" id="CHEBI:73682"/>
        <dbReference type="EC" id="2.7.7.87"/>
    </reaction>
</comment>
<dbReference type="EMBL" id="AYXT01000012">
    <property type="protein sequence ID" value="ETF01211.1"/>
    <property type="molecule type" value="Genomic_DNA"/>
</dbReference>
<keyword evidence="9 13" id="KW-0547">Nucleotide-binding</keyword>
<dbReference type="eggNOG" id="COG0009">
    <property type="taxonomic scope" value="Bacteria"/>
</dbReference>
<dbReference type="STRING" id="1424334.W822_18290"/>
<comment type="caution">
    <text evidence="16">The sequence shown here is derived from an EMBL/GenBank/DDBJ whole genome shotgun (WGS) entry which is preliminary data.</text>
</comment>
<dbReference type="PANTHER" id="PTHR17490">
    <property type="entry name" value="SUA5"/>
    <property type="match status" value="1"/>
</dbReference>
<dbReference type="HOGENOM" id="CLU_031397_0_2_4"/>
<accession>V8QMK9</accession>
<evidence type="ECO:0000256" key="11">
    <source>
        <dbReference type="ARBA" id="ARBA00029774"/>
    </source>
</evidence>
<comment type="function">
    <text evidence="13">Required for the formation of a threonylcarbamoyl group on adenosine at position 37 (t(6)A37) in tRNAs that read codons beginning with adenine.</text>
</comment>
<feature type="binding site" evidence="14">
    <location>
        <position position="59"/>
    </location>
    <ligand>
        <name>ATP</name>
        <dbReference type="ChEBI" id="CHEBI:30616"/>
    </ligand>
</feature>
<reference evidence="16 17" key="1">
    <citation type="journal article" date="2014" name="Genome Announc.">
        <title>Draft Genome Sequence of Advenella kashmirensis Strain W13003, a Polycyclic Aromatic Hydrocarbon-Degrading Bacterium.</title>
        <authorList>
            <person name="Wang X."/>
            <person name="Jin D."/>
            <person name="Zhou L."/>
            <person name="Wu L."/>
            <person name="An W."/>
            <person name="Zhao L."/>
        </authorList>
    </citation>
    <scope>NUCLEOTIDE SEQUENCE [LARGE SCALE GENOMIC DNA]</scope>
    <source>
        <strain evidence="16 17">W13003</strain>
    </source>
</reference>
<evidence type="ECO:0000256" key="9">
    <source>
        <dbReference type="ARBA" id="ARBA00022741"/>
    </source>
</evidence>
<feature type="binding site" evidence="14">
    <location>
        <position position="142"/>
    </location>
    <ligand>
        <name>L-threonine</name>
        <dbReference type="ChEBI" id="CHEBI:57926"/>
    </ligand>
</feature>
<dbReference type="AlphaFoldDB" id="V8QMK9"/>
<dbReference type="Gene3D" id="3.40.50.11030">
    <property type="entry name" value="Threonylcarbamoyl-AMP synthase, C-terminal domain"/>
    <property type="match status" value="1"/>
</dbReference>
<feature type="binding site" evidence="14">
    <location>
        <position position="201"/>
    </location>
    <ligand>
        <name>ATP</name>
        <dbReference type="ChEBI" id="CHEBI:30616"/>
    </ligand>
</feature>
<dbReference type="GO" id="GO:0005524">
    <property type="term" value="F:ATP binding"/>
    <property type="evidence" value="ECO:0007669"/>
    <property type="project" value="UniProtKB-UniRule"/>
</dbReference>
<dbReference type="PANTHER" id="PTHR17490:SF16">
    <property type="entry name" value="THREONYLCARBAMOYL-AMP SYNTHASE"/>
    <property type="match status" value="1"/>
</dbReference>
<evidence type="ECO:0000256" key="7">
    <source>
        <dbReference type="ARBA" id="ARBA00022694"/>
    </source>
</evidence>
<comment type="similarity">
    <text evidence="2 13">Belongs to the SUA5 family.</text>
</comment>
<keyword evidence="10 13" id="KW-0067">ATP-binding</keyword>
<evidence type="ECO:0000256" key="10">
    <source>
        <dbReference type="ARBA" id="ARBA00022840"/>
    </source>
</evidence>
<dbReference type="InterPro" id="IPR017945">
    <property type="entry name" value="DHBP_synth_RibB-like_a/b_dom"/>
</dbReference>
<evidence type="ECO:0000256" key="13">
    <source>
        <dbReference type="PIRNR" id="PIRNR004930"/>
    </source>
</evidence>
<dbReference type="GO" id="GO:0061710">
    <property type="term" value="F:L-threonylcarbamoyladenylate synthase"/>
    <property type="evidence" value="ECO:0007669"/>
    <property type="project" value="UniProtKB-EC"/>
</dbReference>
<evidence type="ECO:0000259" key="15">
    <source>
        <dbReference type="PROSITE" id="PS51163"/>
    </source>
</evidence>
<dbReference type="Pfam" id="PF03481">
    <property type="entry name" value="Sua5_C"/>
    <property type="match status" value="1"/>
</dbReference>
<dbReference type="RefSeq" id="WP_024006590.1">
    <property type="nucleotide sequence ID" value="NZ_KI650981.1"/>
</dbReference>
<feature type="binding site" evidence="14">
    <location>
        <position position="140"/>
    </location>
    <ligand>
        <name>L-threonine</name>
        <dbReference type="ChEBI" id="CHEBI:57926"/>
    </ligand>
</feature>
<dbReference type="Proteomes" id="UP000018733">
    <property type="component" value="Unassembled WGS sequence"/>
</dbReference>
<dbReference type="InterPro" id="IPR050156">
    <property type="entry name" value="TC-AMP_synthase_SUA5"/>
</dbReference>
<dbReference type="InterPro" id="IPR038385">
    <property type="entry name" value="Sua5/YwlC_C"/>
</dbReference>
<evidence type="ECO:0000256" key="6">
    <source>
        <dbReference type="ARBA" id="ARBA00022679"/>
    </source>
</evidence>
<feature type="binding site" evidence="14">
    <location>
        <position position="183"/>
    </location>
    <ligand>
        <name>L-threonine</name>
        <dbReference type="ChEBI" id="CHEBI:57926"/>
    </ligand>
</feature>
<name>V8QMK9_9BURK</name>
<dbReference type="GO" id="GO:0008033">
    <property type="term" value="P:tRNA processing"/>
    <property type="evidence" value="ECO:0007669"/>
    <property type="project" value="UniProtKB-KW"/>
</dbReference>